<dbReference type="EMBL" id="JABAHY010000018">
    <property type="protein sequence ID" value="NLS10941.1"/>
    <property type="molecule type" value="Genomic_DNA"/>
</dbReference>
<dbReference type="SUPFAM" id="SSF55298">
    <property type="entry name" value="YjgF-like"/>
    <property type="match status" value="1"/>
</dbReference>
<dbReference type="InterPro" id="IPR035709">
    <property type="entry name" value="YoaB-like"/>
</dbReference>
<dbReference type="InterPro" id="IPR035959">
    <property type="entry name" value="RutC-like_sf"/>
</dbReference>
<proteinExistence type="predicted"/>
<dbReference type="PANTHER" id="PTHR47328">
    <property type="match status" value="1"/>
</dbReference>
<sequence>MERIGVKNVAGARASEAVATDDLIFFSGIHAEDRSGDIGEQTAWCLNRLSELLGQFGQDESSILMIHIWLKDMRYFSAMNKAWNTWIDPENPPARTCVSGELFRPDALIEVVAIAERTQGAS</sequence>
<dbReference type="RefSeq" id="WP_168888428.1">
    <property type="nucleotide sequence ID" value="NZ_JABAHY010000018.1"/>
</dbReference>
<dbReference type="PANTHER" id="PTHR47328:SF1">
    <property type="entry name" value="RUTC FAMILY PROTEIN YOAB"/>
    <property type="match status" value="1"/>
</dbReference>
<gene>
    <name evidence="1" type="ORF">HGQ17_13245</name>
</gene>
<dbReference type="InterPro" id="IPR006175">
    <property type="entry name" value="YjgF/YER057c/UK114"/>
</dbReference>
<dbReference type="Proteomes" id="UP000523139">
    <property type="component" value="Unassembled WGS sequence"/>
</dbReference>
<evidence type="ECO:0000313" key="2">
    <source>
        <dbReference type="Proteomes" id="UP000523139"/>
    </source>
</evidence>
<dbReference type="CDD" id="cd06150">
    <property type="entry name" value="YjgF_YER057c_UK114_like_2"/>
    <property type="match status" value="1"/>
</dbReference>
<dbReference type="AlphaFoldDB" id="A0A7X8TLF1"/>
<dbReference type="Pfam" id="PF01042">
    <property type="entry name" value="Ribonuc_L-PSP"/>
    <property type="match status" value="1"/>
</dbReference>
<evidence type="ECO:0000313" key="1">
    <source>
        <dbReference type="EMBL" id="NLS10941.1"/>
    </source>
</evidence>
<reference evidence="1 2" key="1">
    <citation type="submission" date="2020-04" db="EMBL/GenBank/DDBJ databases">
        <title>Nesterenkonia sp. nov., isolated from marine sediment.</title>
        <authorList>
            <person name="Zhang G."/>
        </authorList>
    </citation>
    <scope>NUCLEOTIDE SEQUENCE [LARGE SCALE GENOMIC DNA]</scope>
    <source>
        <strain evidence="1 2">MY13</strain>
    </source>
</reference>
<dbReference type="Gene3D" id="3.30.1330.40">
    <property type="entry name" value="RutC-like"/>
    <property type="match status" value="1"/>
</dbReference>
<keyword evidence="2" id="KW-1185">Reference proteome</keyword>
<comment type="caution">
    <text evidence="1">The sequence shown here is derived from an EMBL/GenBank/DDBJ whole genome shotgun (WGS) entry which is preliminary data.</text>
</comment>
<organism evidence="1 2">
    <name type="scientific">Nesterenkonia sedimenti</name>
    <dbReference type="NCBI Taxonomy" id="1463632"/>
    <lineage>
        <taxon>Bacteria</taxon>
        <taxon>Bacillati</taxon>
        <taxon>Actinomycetota</taxon>
        <taxon>Actinomycetes</taxon>
        <taxon>Micrococcales</taxon>
        <taxon>Micrococcaceae</taxon>
        <taxon>Nesterenkonia</taxon>
    </lineage>
</organism>
<name>A0A7X8TLF1_9MICC</name>
<accession>A0A7X8TLF1</accession>
<protein>
    <submittedName>
        <fullName evidence="1">RidA family protein</fullName>
    </submittedName>
</protein>